<dbReference type="InterPro" id="IPR006016">
    <property type="entry name" value="UspA"/>
</dbReference>
<dbReference type="PRINTS" id="PR01438">
    <property type="entry name" value="UNVRSLSTRESS"/>
</dbReference>
<dbReference type="PIRSF" id="PIRSF006276">
    <property type="entry name" value="UspA"/>
    <property type="match status" value="1"/>
</dbReference>
<protein>
    <submittedName>
        <fullName evidence="3">Universal stress protein</fullName>
    </submittedName>
</protein>
<dbReference type="PANTHER" id="PTHR46268:SF6">
    <property type="entry name" value="UNIVERSAL STRESS PROTEIN UP12"/>
    <property type="match status" value="1"/>
</dbReference>
<dbReference type="PANTHER" id="PTHR46268">
    <property type="entry name" value="STRESS RESPONSE PROTEIN NHAX"/>
    <property type="match status" value="1"/>
</dbReference>
<evidence type="ECO:0000313" key="4">
    <source>
        <dbReference type="Proteomes" id="UP000546257"/>
    </source>
</evidence>
<sequence length="142" mass="15128">MPYDRILAPTDGSDPSNRGVDRAIELGDRFGATVHALYVVDQANRAGDWDIVVERQETEGEAALDAAAERAEAAGVNLEKHLRRGSPAEEILGFATAADVDLIVMGTHGRSGIDRIRHAGSTTERVIRGASIPVFAVPPEEG</sequence>
<feature type="domain" description="UspA" evidence="2">
    <location>
        <begin position="3"/>
        <end position="138"/>
    </location>
</feature>
<dbReference type="InterPro" id="IPR006015">
    <property type="entry name" value="Universal_stress_UspA"/>
</dbReference>
<dbReference type="Pfam" id="PF00582">
    <property type="entry name" value="Usp"/>
    <property type="match status" value="1"/>
</dbReference>
<dbReference type="AlphaFoldDB" id="A0A7J9SD21"/>
<name>A0A7J9SD21_9EURY</name>
<dbReference type="SUPFAM" id="SSF52402">
    <property type="entry name" value="Adenine nucleotide alpha hydrolases-like"/>
    <property type="match status" value="1"/>
</dbReference>
<dbReference type="InterPro" id="IPR014729">
    <property type="entry name" value="Rossmann-like_a/b/a_fold"/>
</dbReference>
<dbReference type="RefSeq" id="WP_185191201.1">
    <property type="nucleotide sequence ID" value="NZ_JACKXD010000001.1"/>
</dbReference>
<dbReference type="Proteomes" id="UP000546257">
    <property type="component" value="Unassembled WGS sequence"/>
</dbReference>
<dbReference type="CDD" id="cd00293">
    <property type="entry name" value="USP-like"/>
    <property type="match status" value="1"/>
</dbReference>
<evidence type="ECO:0000256" key="1">
    <source>
        <dbReference type="ARBA" id="ARBA00008791"/>
    </source>
</evidence>
<comment type="similarity">
    <text evidence="1">Belongs to the universal stress protein A family.</text>
</comment>
<gene>
    <name evidence="3" type="ORF">H5V44_00590</name>
</gene>
<dbReference type="Gene3D" id="3.40.50.620">
    <property type="entry name" value="HUPs"/>
    <property type="match status" value="1"/>
</dbReference>
<organism evidence="3 4">
    <name type="scientific">Halobellus ruber</name>
    <dbReference type="NCBI Taxonomy" id="2761102"/>
    <lineage>
        <taxon>Archaea</taxon>
        <taxon>Methanobacteriati</taxon>
        <taxon>Methanobacteriota</taxon>
        <taxon>Stenosarchaea group</taxon>
        <taxon>Halobacteria</taxon>
        <taxon>Halobacteriales</taxon>
        <taxon>Haloferacaceae</taxon>
        <taxon>Halobellus</taxon>
    </lineage>
</organism>
<keyword evidence="4" id="KW-1185">Reference proteome</keyword>
<reference evidence="3 4" key="1">
    <citation type="submission" date="2020-08" db="EMBL/GenBank/DDBJ databases">
        <authorList>
            <person name="Seo M.-J."/>
        </authorList>
    </citation>
    <scope>NUCLEOTIDE SEQUENCE [LARGE SCALE GENOMIC DNA]</scope>
    <source>
        <strain evidence="3 4">MBLA0160</strain>
    </source>
</reference>
<proteinExistence type="inferred from homology"/>
<accession>A0A7J9SD21</accession>
<comment type="caution">
    <text evidence="3">The sequence shown here is derived from an EMBL/GenBank/DDBJ whole genome shotgun (WGS) entry which is preliminary data.</text>
</comment>
<evidence type="ECO:0000313" key="3">
    <source>
        <dbReference type="EMBL" id="MBB6644814.1"/>
    </source>
</evidence>
<evidence type="ECO:0000259" key="2">
    <source>
        <dbReference type="Pfam" id="PF00582"/>
    </source>
</evidence>
<dbReference type="EMBL" id="JACKXD010000001">
    <property type="protein sequence ID" value="MBB6644814.1"/>
    <property type="molecule type" value="Genomic_DNA"/>
</dbReference>